<evidence type="ECO:0000313" key="2">
    <source>
        <dbReference type="Proteomes" id="UP000602124"/>
    </source>
</evidence>
<dbReference type="InterPro" id="IPR018727">
    <property type="entry name" value="DUF2267"/>
</dbReference>
<dbReference type="Proteomes" id="UP000602124">
    <property type="component" value="Unassembled WGS sequence"/>
</dbReference>
<sequence length="139" mass="15701">MTNPRDVKYANESIARWQAALKERAMLETNNITFACLRGFLHELRARLDIESIARFGNHLPAVQRGVFYQDWVPGEPLATPDLAGFEAALAQRLLPHIHMPDGITRDVLWLIRSESEPFDAAELRKALPDVLAVVWDGV</sequence>
<accession>A0A934J1V8</accession>
<comment type="caution">
    <text evidence="1">The sequence shown here is derived from an EMBL/GenBank/DDBJ whole genome shotgun (WGS) entry which is preliminary data.</text>
</comment>
<protein>
    <submittedName>
        <fullName evidence="1">DUF2267 domain-containing protein</fullName>
    </submittedName>
</protein>
<dbReference type="RefSeq" id="WP_198877520.1">
    <property type="nucleotide sequence ID" value="NZ_JAEKMH010000004.1"/>
</dbReference>
<keyword evidence="2" id="KW-1185">Reference proteome</keyword>
<dbReference type="InterPro" id="IPR038282">
    <property type="entry name" value="DUF2267_sf"/>
</dbReference>
<reference evidence="1" key="1">
    <citation type="submission" date="2020-12" db="EMBL/GenBank/DDBJ databases">
        <title>Devosia sp. MSA67 isolated from Mo River.</title>
        <authorList>
            <person name="Ma F."/>
            <person name="Zi Z."/>
        </authorList>
    </citation>
    <scope>NUCLEOTIDE SEQUENCE</scope>
    <source>
        <strain evidence="1">MSA67</strain>
    </source>
</reference>
<dbReference type="Gene3D" id="1.10.490.110">
    <property type="entry name" value="Uncharacterized conserved protein DUF2267"/>
    <property type="match status" value="1"/>
</dbReference>
<dbReference type="EMBL" id="JAEKMH010000004">
    <property type="protein sequence ID" value="MBJ3786327.1"/>
    <property type="molecule type" value="Genomic_DNA"/>
</dbReference>
<dbReference type="AlphaFoldDB" id="A0A934J1V8"/>
<gene>
    <name evidence="1" type="ORF">JEQ47_16500</name>
</gene>
<organism evidence="1 2">
    <name type="scientific">Devosia sediminis</name>
    <dbReference type="NCBI Taxonomy" id="2798801"/>
    <lineage>
        <taxon>Bacteria</taxon>
        <taxon>Pseudomonadati</taxon>
        <taxon>Pseudomonadota</taxon>
        <taxon>Alphaproteobacteria</taxon>
        <taxon>Hyphomicrobiales</taxon>
        <taxon>Devosiaceae</taxon>
        <taxon>Devosia</taxon>
    </lineage>
</organism>
<proteinExistence type="predicted"/>
<dbReference type="Pfam" id="PF10025">
    <property type="entry name" value="DUF2267"/>
    <property type="match status" value="1"/>
</dbReference>
<evidence type="ECO:0000313" key="1">
    <source>
        <dbReference type="EMBL" id="MBJ3786327.1"/>
    </source>
</evidence>
<name>A0A934J1V8_9HYPH</name>